<comment type="caution">
    <text evidence="1">The sequence shown here is derived from an EMBL/GenBank/DDBJ whole genome shotgun (WGS) entry which is preliminary data.</text>
</comment>
<sequence>MEYRNFVPKPLPKEPYGLRGERNLRHEHNRLSAKRETPLDGVHVDFRLAAAGDPMQKQRTFFCGLRACDCFYRLLLRLRERNVLFRRERGKVRPAEGNVAAFHEIAALDQRADGA</sequence>
<proteinExistence type="predicted"/>
<accession>A0A645BNW3</accession>
<dbReference type="AlphaFoldDB" id="A0A645BNW3"/>
<gene>
    <name evidence="1" type="ORF">SDC9_113720</name>
</gene>
<name>A0A645BNW3_9ZZZZ</name>
<evidence type="ECO:0000313" key="1">
    <source>
        <dbReference type="EMBL" id="MPM66808.1"/>
    </source>
</evidence>
<dbReference type="EMBL" id="VSSQ01021310">
    <property type="protein sequence ID" value="MPM66808.1"/>
    <property type="molecule type" value="Genomic_DNA"/>
</dbReference>
<organism evidence="1">
    <name type="scientific">bioreactor metagenome</name>
    <dbReference type="NCBI Taxonomy" id="1076179"/>
    <lineage>
        <taxon>unclassified sequences</taxon>
        <taxon>metagenomes</taxon>
        <taxon>ecological metagenomes</taxon>
    </lineage>
</organism>
<reference evidence="1" key="1">
    <citation type="submission" date="2019-08" db="EMBL/GenBank/DDBJ databases">
        <authorList>
            <person name="Kucharzyk K."/>
            <person name="Murdoch R.W."/>
            <person name="Higgins S."/>
            <person name="Loffler F."/>
        </authorList>
    </citation>
    <scope>NUCLEOTIDE SEQUENCE</scope>
</reference>
<protein>
    <submittedName>
        <fullName evidence="1">Uncharacterized protein</fullName>
    </submittedName>
</protein>